<proteinExistence type="predicted"/>
<dbReference type="EMBL" id="CAADIF010000006">
    <property type="protein sequence ID" value="VFR63544.1"/>
    <property type="molecule type" value="Genomic_DNA"/>
</dbReference>
<keyword evidence="2" id="KW-0808">Transferase</keyword>
<protein>
    <submittedName>
        <fullName evidence="2">FIG005121: SAM-dependent methyltransferase</fullName>
        <ecNumber evidence="2">2.1.1.-</ecNumber>
    </submittedName>
</protein>
<dbReference type="EMBL" id="CAADIA010000002">
    <property type="protein sequence ID" value="VFR21326.1"/>
    <property type="molecule type" value="Genomic_DNA"/>
</dbReference>
<evidence type="ECO:0000259" key="1">
    <source>
        <dbReference type="Pfam" id="PF08241"/>
    </source>
</evidence>
<dbReference type="InterPro" id="IPR013216">
    <property type="entry name" value="Methyltransf_11"/>
</dbReference>
<name>A0A484P770_9ZZZZ</name>
<dbReference type="AlphaFoldDB" id="A0A484P770"/>
<sequence length="269" mass="30041">MAEETSIVELGDWFDTPPGRYVRAWEQAQFDAIVADVFGFNALQVGLPGLDLLQANRMPFKVFVGDSLAKAELASQWQAQVVARPEALPFESDSIDLLVLPHAFESTDEPHRVLREVERVLVPEGRVVVSGFNPWSLWGLRANLPGMPPWLPHPPSAQVSLARLKDWFKLLSFEVDRGRFGCYAPACMTDVWLRRWAFMEKAGDRWWPVCGATYVVSAVKRVAGARIIGAPWKKRRRARRVAVPVPQGPGGAHRAQAEAVRHTATGIKE</sequence>
<feature type="domain" description="Methyltransferase type 11" evidence="1">
    <location>
        <begin position="71"/>
        <end position="129"/>
    </location>
</feature>
<accession>A0A484P770</accession>
<keyword evidence="2" id="KW-0489">Methyltransferase</keyword>
<evidence type="ECO:0000313" key="2">
    <source>
        <dbReference type="EMBL" id="VFR21326.1"/>
    </source>
</evidence>
<gene>
    <name evidence="2" type="ORF">ANK1_3219</name>
    <name evidence="3" type="ORF">ANK2_3219</name>
</gene>
<dbReference type="Pfam" id="PF08241">
    <property type="entry name" value="Methyltransf_11"/>
    <property type="match status" value="1"/>
</dbReference>
<reference evidence="2" key="1">
    <citation type="submission" date="2019-03" db="EMBL/GenBank/DDBJ databases">
        <authorList>
            <person name="Danneels B."/>
        </authorList>
    </citation>
    <scope>NUCLEOTIDE SEQUENCE</scope>
</reference>
<organism evidence="2">
    <name type="scientific">plant metagenome</name>
    <dbReference type="NCBI Taxonomy" id="1297885"/>
    <lineage>
        <taxon>unclassified sequences</taxon>
        <taxon>metagenomes</taxon>
        <taxon>organismal metagenomes</taxon>
    </lineage>
</organism>
<dbReference type="SUPFAM" id="SSF53335">
    <property type="entry name" value="S-adenosyl-L-methionine-dependent methyltransferases"/>
    <property type="match status" value="1"/>
</dbReference>
<dbReference type="GO" id="GO:0008757">
    <property type="term" value="F:S-adenosylmethionine-dependent methyltransferase activity"/>
    <property type="evidence" value="ECO:0007669"/>
    <property type="project" value="InterPro"/>
</dbReference>
<dbReference type="Gene3D" id="3.40.50.150">
    <property type="entry name" value="Vaccinia Virus protein VP39"/>
    <property type="match status" value="1"/>
</dbReference>
<dbReference type="GO" id="GO:0032259">
    <property type="term" value="P:methylation"/>
    <property type="evidence" value="ECO:0007669"/>
    <property type="project" value="UniProtKB-KW"/>
</dbReference>
<evidence type="ECO:0000313" key="3">
    <source>
        <dbReference type="EMBL" id="VFR63544.1"/>
    </source>
</evidence>
<dbReference type="EC" id="2.1.1.-" evidence="2"/>
<dbReference type="InterPro" id="IPR029063">
    <property type="entry name" value="SAM-dependent_MTases_sf"/>
</dbReference>